<sequence length="153" mass="16815">MDLLNGFVKWMWSDDHIQFELAWRNGDLASVARQNNALAGRETGITLFLYYHDGAAVIFTDFQFYALAFVHCTLNALACNTTRNGTCCCGQRTTCATAYGITEEATQHSTADGAHHVAVIATLNLYRTCVNNGTVSDALNLFGFRSAVHVARK</sequence>
<evidence type="ECO:0000313" key="1">
    <source>
        <dbReference type="EMBL" id="AEW73351.1"/>
    </source>
</evidence>
<dbReference type="EMBL" id="CP002886">
    <property type="protein sequence ID" value="AEW73351.1"/>
    <property type="molecule type" value="Genomic_DNA"/>
</dbReference>
<protein>
    <submittedName>
        <fullName evidence="1">Uncharacterized protein</fullName>
    </submittedName>
</protein>
<dbReference type="Proteomes" id="UP000007838">
    <property type="component" value="Chromosome"/>
</dbReference>
<dbReference type="KEGG" id="eec:EcWSU1_01913"/>
<proteinExistence type="predicted"/>
<evidence type="ECO:0000313" key="2">
    <source>
        <dbReference type="Proteomes" id="UP000007838"/>
    </source>
</evidence>
<dbReference type="AlphaFoldDB" id="G8LM78"/>
<organism evidence="1 2">
    <name type="scientific">Enterobacter ludwigii</name>
    <dbReference type="NCBI Taxonomy" id="299767"/>
    <lineage>
        <taxon>Bacteria</taxon>
        <taxon>Pseudomonadati</taxon>
        <taxon>Pseudomonadota</taxon>
        <taxon>Gammaproteobacteria</taxon>
        <taxon>Enterobacterales</taxon>
        <taxon>Enterobacteriaceae</taxon>
        <taxon>Enterobacter</taxon>
        <taxon>Enterobacter cloacae complex</taxon>
    </lineage>
</organism>
<reference evidence="1 2" key="1">
    <citation type="journal article" date="2011" name="Stand. Genomic Sci.">
        <title>Complete genome of the onion pathogen Enterobacter cloacae EcWSU1.</title>
        <authorList>
            <person name="Humann J.L."/>
            <person name="Wildung M."/>
            <person name="Cheng C.H."/>
            <person name="Lee T."/>
            <person name="Stewart J.E."/>
            <person name="Drew J.C."/>
            <person name="Triplett E.W."/>
            <person name="Main D."/>
            <person name="Schroeder B.K."/>
        </authorList>
    </citation>
    <scope>NUCLEOTIDE SEQUENCE [LARGE SCALE GENOMIC DNA]</scope>
    <source>
        <strain evidence="1 2">EcWSU1</strain>
    </source>
</reference>
<accession>G8LM78</accession>
<name>G8LM78_9ENTR</name>
<gene>
    <name evidence="1" type="ORF">EcWSU1_01913</name>
</gene>
<dbReference type="HOGENOM" id="CLU_1710416_0_0_6"/>